<evidence type="ECO:0000256" key="3">
    <source>
        <dbReference type="ARBA" id="ARBA00022575"/>
    </source>
</evidence>
<dbReference type="InterPro" id="IPR000971">
    <property type="entry name" value="Globin"/>
</dbReference>
<keyword evidence="7" id="KW-0408">Iron</keyword>
<dbReference type="PROSITE" id="PS01033">
    <property type="entry name" value="GLOBIN"/>
    <property type="match status" value="1"/>
</dbReference>
<dbReference type="InterPro" id="IPR017938">
    <property type="entry name" value="Riboflavin_synthase-like_b-brl"/>
</dbReference>
<dbReference type="CDD" id="cd06184">
    <property type="entry name" value="flavohem_like_fad_nad_binding"/>
    <property type="match status" value="1"/>
</dbReference>
<dbReference type="InterPro" id="IPR012292">
    <property type="entry name" value="Globin/Proto"/>
</dbReference>
<evidence type="ECO:0000256" key="8">
    <source>
        <dbReference type="ARBA" id="ARBA00023027"/>
    </source>
</evidence>
<keyword evidence="6" id="KW-0479">Metal-binding</keyword>
<dbReference type="Gene3D" id="3.40.50.80">
    <property type="entry name" value="Nucleotide-binding domain of ferredoxin-NADP reductase (FNR) module"/>
    <property type="match status" value="1"/>
</dbReference>
<comment type="catalytic activity">
    <reaction evidence="10">
        <text>2 nitric oxide + NADH + 2 O2 = 2 nitrate + NAD(+) + H(+)</text>
        <dbReference type="Rhea" id="RHEA:19469"/>
        <dbReference type="ChEBI" id="CHEBI:15378"/>
        <dbReference type="ChEBI" id="CHEBI:15379"/>
        <dbReference type="ChEBI" id="CHEBI:16480"/>
        <dbReference type="ChEBI" id="CHEBI:17632"/>
        <dbReference type="ChEBI" id="CHEBI:57540"/>
        <dbReference type="ChEBI" id="CHEBI:57945"/>
        <dbReference type="EC" id="1.14.12.17"/>
    </reaction>
</comment>
<dbReference type="PRINTS" id="PR00410">
    <property type="entry name" value="PHEHYDRXLASE"/>
</dbReference>
<reference evidence="16" key="1">
    <citation type="journal article" date="2019" name="Int. J. Syst. Evol. Microbiol.">
        <title>The Global Catalogue of Microorganisms (GCM) 10K type strain sequencing project: providing services to taxonomists for standard genome sequencing and annotation.</title>
        <authorList>
            <consortium name="The Broad Institute Genomics Platform"/>
            <consortium name="The Broad Institute Genome Sequencing Center for Infectious Disease"/>
            <person name="Wu L."/>
            <person name="Ma J."/>
        </authorList>
    </citation>
    <scope>NUCLEOTIDE SEQUENCE [LARGE SCALE GENOMIC DNA]</scope>
    <source>
        <strain evidence="16">CGMCC 1.15439</strain>
    </source>
</reference>
<dbReference type="PANTHER" id="PTHR43396:SF3">
    <property type="entry name" value="FLAVOHEMOPROTEIN"/>
    <property type="match status" value="1"/>
</dbReference>
<comment type="function">
    <text evidence="9">Is involved in NO detoxification in an aerobic process, termed nitric oxide dioxygenase (NOD) reaction that utilizes O(2) and NAD(P)H to convert NO to nitrate, which protects the bacterium from various noxious nitrogen compounds. Therefore, plays a central role in the inducible response to nitrosative stress.</text>
</comment>
<dbReference type="CDD" id="cd14779">
    <property type="entry name" value="FHP_Ae-globin-like"/>
    <property type="match status" value="1"/>
</dbReference>
<proteinExistence type="inferred from homology"/>
<name>A0ABQ1GEE9_9GAMM</name>
<evidence type="ECO:0000259" key="13">
    <source>
        <dbReference type="PROSITE" id="PS01033"/>
    </source>
</evidence>
<dbReference type="EMBL" id="BMJA01000003">
    <property type="protein sequence ID" value="GGA42229.1"/>
    <property type="molecule type" value="Genomic_DNA"/>
</dbReference>
<evidence type="ECO:0000256" key="1">
    <source>
        <dbReference type="ARBA" id="ARBA00006401"/>
    </source>
</evidence>
<dbReference type="InterPro" id="IPR009050">
    <property type="entry name" value="Globin-like_sf"/>
</dbReference>
<dbReference type="Gene3D" id="1.10.490.10">
    <property type="entry name" value="Globins"/>
    <property type="match status" value="1"/>
</dbReference>
<organism evidence="15 16">
    <name type="scientific">Dyella nitratireducens</name>
    <dbReference type="NCBI Taxonomy" id="1849580"/>
    <lineage>
        <taxon>Bacteria</taxon>
        <taxon>Pseudomonadati</taxon>
        <taxon>Pseudomonadota</taxon>
        <taxon>Gammaproteobacteria</taxon>
        <taxon>Lysobacterales</taxon>
        <taxon>Rhodanobacteraceae</taxon>
        <taxon>Dyella</taxon>
    </lineage>
</organism>
<dbReference type="InterPro" id="IPR017927">
    <property type="entry name" value="FAD-bd_FR_type"/>
</dbReference>
<evidence type="ECO:0000256" key="6">
    <source>
        <dbReference type="ARBA" id="ARBA00022723"/>
    </source>
</evidence>
<dbReference type="PROSITE" id="PS51384">
    <property type="entry name" value="FAD_FR"/>
    <property type="match status" value="1"/>
</dbReference>
<evidence type="ECO:0000256" key="5">
    <source>
        <dbReference type="ARBA" id="ARBA00022621"/>
    </source>
</evidence>
<evidence type="ECO:0000313" key="15">
    <source>
        <dbReference type="EMBL" id="GGA42229.1"/>
    </source>
</evidence>
<evidence type="ECO:0000256" key="11">
    <source>
        <dbReference type="ARBA" id="ARBA00049433"/>
    </source>
</evidence>
<comment type="catalytic activity">
    <reaction evidence="11">
        <text>2 nitric oxide + NADPH + 2 O2 = 2 nitrate + NADP(+) + H(+)</text>
        <dbReference type="Rhea" id="RHEA:19465"/>
        <dbReference type="ChEBI" id="CHEBI:15378"/>
        <dbReference type="ChEBI" id="CHEBI:15379"/>
        <dbReference type="ChEBI" id="CHEBI:16480"/>
        <dbReference type="ChEBI" id="CHEBI:17632"/>
        <dbReference type="ChEBI" id="CHEBI:57783"/>
        <dbReference type="ChEBI" id="CHEBI:58349"/>
        <dbReference type="EC" id="1.14.12.17"/>
    </reaction>
</comment>
<gene>
    <name evidence="15" type="primary">fhp</name>
    <name evidence="15" type="ORF">GCM10010981_34110</name>
</gene>
<dbReference type="InterPro" id="IPR039261">
    <property type="entry name" value="FNR_nucleotide-bd"/>
</dbReference>
<keyword evidence="12" id="KW-0813">Transport</keyword>
<evidence type="ECO:0000259" key="14">
    <source>
        <dbReference type="PROSITE" id="PS51384"/>
    </source>
</evidence>
<comment type="similarity">
    <text evidence="1">In the C-terminal section; belongs to the flavoprotein pyridine nucleotide cytochrome reductase family.</text>
</comment>
<evidence type="ECO:0000256" key="2">
    <source>
        <dbReference type="ARBA" id="ARBA00012229"/>
    </source>
</evidence>
<comment type="caution">
    <text evidence="15">The sequence shown here is derived from an EMBL/GenBank/DDBJ whole genome shotgun (WGS) entry which is preliminary data.</text>
</comment>
<dbReference type="SUPFAM" id="SSF63380">
    <property type="entry name" value="Riboflavin synthase domain-like"/>
    <property type="match status" value="1"/>
</dbReference>
<dbReference type="Pfam" id="PF00042">
    <property type="entry name" value="Globin"/>
    <property type="match status" value="1"/>
</dbReference>
<keyword evidence="16" id="KW-1185">Reference proteome</keyword>
<sequence length="402" mass="43789">MLTQAQRDIVKSCAPALRAHGLALTKNFYARMFQANPELKHLFNMSHQASGEQQQALALAVLGYAENIDNISVLAPVIKVITAKHVSIGIRAEHYPIVGRHLLAAIADVMGDAATPDVLEAWVAAYGQLANALIEAEQALYVHAATTEGGWSGWRPFRVIGTARESSEIASFYLKPTGEGTLPPFQPGQFVSVRTVDEAGMTHIRQYSLSDAPHHDHLRLTVKRQDAGEDAPAGIVSTSLHLDVNEGDVIELSFPQGHFVVDQNKDTPLVLLSGGVGITPMLGILGQVAKEQPKRSIHFAHAARNRDVHAMNEWLRTMAAQHETLDVEIYYEEVGTADVAGRHYDKQGRIDAGQIAVQENLADADYYICGPRGFMNAQIDSLKRVGVPDSRIHAEFFGSALA</sequence>
<dbReference type="InterPro" id="IPR001433">
    <property type="entry name" value="OxRdtase_FAD/NAD-bd"/>
</dbReference>
<evidence type="ECO:0000256" key="9">
    <source>
        <dbReference type="ARBA" id="ARBA00025094"/>
    </source>
</evidence>
<dbReference type="Proteomes" id="UP000620046">
    <property type="component" value="Unassembled WGS sequence"/>
</dbReference>
<dbReference type="PANTHER" id="PTHR43396">
    <property type="entry name" value="FLAVOHEMOPROTEIN"/>
    <property type="match status" value="1"/>
</dbReference>
<dbReference type="SUPFAM" id="SSF46458">
    <property type="entry name" value="Globin-like"/>
    <property type="match status" value="1"/>
</dbReference>
<feature type="domain" description="FAD-binding FR-type" evidence="14">
    <location>
        <begin position="152"/>
        <end position="262"/>
    </location>
</feature>
<comment type="similarity">
    <text evidence="12">Belongs to the globin family.</text>
</comment>
<feature type="domain" description="Globin" evidence="13">
    <location>
        <begin position="1"/>
        <end position="138"/>
    </location>
</feature>
<keyword evidence="5 12" id="KW-0561">Oxygen transport</keyword>
<dbReference type="Gene3D" id="2.40.30.10">
    <property type="entry name" value="Translation factors"/>
    <property type="match status" value="1"/>
</dbReference>
<dbReference type="EC" id="1.14.12.17" evidence="2"/>
<keyword evidence="3" id="KW-0216">Detoxification</keyword>
<accession>A0ABQ1GEE9</accession>
<evidence type="ECO:0000256" key="10">
    <source>
        <dbReference type="ARBA" id="ARBA00048649"/>
    </source>
</evidence>
<evidence type="ECO:0000256" key="12">
    <source>
        <dbReference type="RuleBase" id="RU000356"/>
    </source>
</evidence>
<dbReference type="Pfam" id="PF00175">
    <property type="entry name" value="NAD_binding_1"/>
    <property type="match status" value="1"/>
</dbReference>
<evidence type="ECO:0000256" key="4">
    <source>
        <dbReference type="ARBA" id="ARBA00022617"/>
    </source>
</evidence>
<evidence type="ECO:0000313" key="16">
    <source>
        <dbReference type="Proteomes" id="UP000620046"/>
    </source>
</evidence>
<dbReference type="NCBIfam" id="NF009805">
    <property type="entry name" value="PRK13289.1"/>
    <property type="match status" value="1"/>
</dbReference>
<keyword evidence="4 12" id="KW-0349">Heme</keyword>
<dbReference type="RefSeq" id="WP_188796027.1">
    <property type="nucleotide sequence ID" value="NZ_BMJA01000003.1"/>
</dbReference>
<dbReference type="SUPFAM" id="SSF52343">
    <property type="entry name" value="Ferredoxin reductase-like, C-terminal NADP-linked domain"/>
    <property type="match status" value="1"/>
</dbReference>
<keyword evidence="8" id="KW-0520">NAD</keyword>
<protein>
    <recommendedName>
        <fullName evidence="2">nitric oxide dioxygenase</fullName>
        <ecNumber evidence="2">1.14.12.17</ecNumber>
    </recommendedName>
</protein>
<evidence type="ECO:0000256" key="7">
    <source>
        <dbReference type="ARBA" id="ARBA00023004"/>
    </source>
</evidence>